<dbReference type="GO" id="GO:0000502">
    <property type="term" value="C:proteasome complex"/>
    <property type="evidence" value="ECO:0007669"/>
    <property type="project" value="UniProtKB-KW"/>
</dbReference>
<organism evidence="2">
    <name type="scientific">Ixodes ricinus</name>
    <name type="common">Common tick</name>
    <name type="synonym">Acarus ricinus</name>
    <dbReference type="NCBI Taxonomy" id="34613"/>
    <lineage>
        <taxon>Eukaryota</taxon>
        <taxon>Metazoa</taxon>
        <taxon>Ecdysozoa</taxon>
        <taxon>Arthropoda</taxon>
        <taxon>Chelicerata</taxon>
        <taxon>Arachnida</taxon>
        <taxon>Acari</taxon>
        <taxon>Parasitiformes</taxon>
        <taxon>Ixodida</taxon>
        <taxon>Ixodoidea</taxon>
        <taxon>Ixodidae</taxon>
        <taxon>Ixodinae</taxon>
        <taxon>Ixodes</taxon>
    </lineage>
</organism>
<evidence type="ECO:0000313" key="2">
    <source>
        <dbReference type="EMBL" id="JAA72290.1"/>
    </source>
</evidence>
<name>A0A0K8RMK0_IXORI</name>
<feature type="compositionally biased region" description="Basic residues" evidence="1">
    <location>
        <begin position="63"/>
        <end position="76"/>
    </location>
</feature>
<dbReference type="EMBL" id="GADI01001518">
    <property type="protein sequence ID" value="JAA72290.1"/>
    <property type="molecule type" value="mRNA"/>
</dbReference>
<dbReference type="AlphaFoldDB" id="A0A0K8RMK0"/>
<reference evidence="2" key="1">
    <citation type="submission" date="2012-12" db="EMBL/GenBank/DDBJ databases">
        <title>Identification and characterization of a phenylalanine ammonia-lyase gene family in Isatis indigotica Fort.</title>
        <authorList>
            <person name="Liu Q."/>
            <person name="Chen J."/>
            <person name="Zhou X."/>
            <person name="Di P."/>
            <person name="Xiao Y."/>
            <person name="Xuan H."/>
            <person name="Zhang L."/>
            <person name="Chen W."/>
        </authorList>
    </citation>
    <scope>NUCLEOTIDE SEQUENCE</scope>
    <source>
        <tissue evidence="2">Salivary gland</tissue>
    </source>
</reference>
<keyword evidence="2" id="KW-0647">Proteasome</keyword>
<sequence length="99" mass="11497">MYNRRSKFDPLWNTYLVGGLQDGVPFWVRWTCLAPLSSLTPWLLANGAYIAQPLMRDDYEKKGGHRGARRRPKGHPVKVPQGPLLQGRRSLDKVPNWRW</sequence>
<evidence type="ECO:0000256" key="1">
    <source>
        <dbReference type="SAM" id="MobiDB-lite"/>
    </source>
</evidence>
<proteinExistence type="evidence at transcript level"/>
<protein>
    <submittedName>
        <fullName evidence="2">Putative proteasome subunit</fullName>
    </submittedName>
</protein>
<accession>A0A0K8RMK0</accession>
<feature type="region of interest" description="Disordered" evidence="1">
    <location>
        <begin position="60"/>
        <end position="99"/>
    </location>
</feature>